<evidence type="ECO:0000313" key="2">
    <source>
        <dbReference type="EMBL" id="KAK8384221.1"/>
    </source>
</evidence>
<keyword evidence="1" id="KW-0472">Membrane</keyword>
<dbReference type="Proteomes" id="UP001487740">
    <property type="component" value="Unassembled WGS sequence"/>
</dbReference>
<organism evidence="2 3">
    <name type="scientific">Scylla paramamosain</name>
    <name type="common">Mud crab</name>
    <dbReference type="NCBI Taxonomy" id="85552"/>
    <lineage>
        <taxon>Eukaryota</taxon>
        <taxon>Metazoa</taxon>
        <taxon>Ecdysozoa</taxon>
        <taxon>Arthropoda</taxon>
        <taxon>Crustacea</taxon>
        <taxon>Multicrustacea</taxon>
        <taxon>Malacostraca</taxon>
        <taxon>Eumalacostraca</taxon>
        <taxon>Eucarida</taxon>
        <taxon>Decapoda</taxon>
        <taxon>Pleocyemata</taxon>
        <taxon>Brachyura</taxon>
        <taxon>Eubrachyura</taxon>
        <taxon>Portunoidea</taxon>
        <taxon>Portunidae</taxon>
        <taxon>Portuninae</taxon>
        <taxon>Scylla</taxon>
    </lineage>
</organism>
<keyword evidence="3" id="KW-1185">Reference proteome</keyword>
<feature type="transmembrane region" description="Helical" evidence="1">
    <location>
        <begin position="82"/>
        <end position="100"/>
    </location>
</feature>
<reference evidence="2 3" key="1">
    <citation type="submission" date="2023-03" db="EMBL/GenBank/DDBJ databases">
        <title>High-quality genome of Scylla paramamosain provides insights in environmental adaptation.</title>
        <authorList>
            <person name="Zhang L."/>
        </authorList>
    </citation>
    <scope>NUCLEOTIDE SEQUENCE [LARGE SCALE GENOMIC DNA]</scope>
    <source>
        <strain evidence="2">LZ_2023a</strain>
        <tissue evidence="2">Muscle</tissue>
    </source>
</reference>
<comment type="caution">
    <text evidence="2">The sequence shown here is derived from an EMBL/GenBank/DDBJ whole genome shotgun (WGS) entry which is preliminary data.</text>
</comment>
<protein>
    <submittedName>
        <fullName evidence="2">Uncharacterized protein</fullName>
    </submittedName>
</protein>
<accession>A0AAW0TA36</accession>
<keyword evidence="1" id="KW-0812">Transmembrane</keyword>
<proteinExistence type="predicted"/>
<gene>
    <name evidence="2" type="ORF">O3P69_009159</name>
</gene>
<sequence>MSRNVPVVAGIKSGAAVVGFAQVVVTHGTPPSTTQCGGVGVQKQNSSSSSKTEEQRFLAGSGWFPCLILTNLSTQAGDADGMMTAAPLLALYLAIVLLLLQTSNIPLCRLRRPLRAAAACKEALFRCSSGIGAVFLELYVDEADLTRRPQEKCRDCGYKGSTHYSIERAVIDLLKMRTSAGLWSLTDAAAVAKGRVGFQCGEAAVYRLLEASAGGGQVLQEVSL</sequence>
<name>A0AAW0TA36_SCYPA</name>
<dbReference type="EMBL" id="JARAKH010000035">
    <property type="protein sequence ID" value="KAK8384221.1"/>
    <property type="molecule type" value="Genomic_DNA"/>
</dbReference>
<keyword evidence="1" id="KW-1133">Transmembrane helix</keyword>
<evidence type="ECO:0000313" key="3">
    <source>
        <dbReference type="Proteomes" id="UP001487740"/>
    </source>
</evidence>
<evidence type="ECO:0000256" key="1">
    <source>
        <dbReference type="SAM" id="Phobius"/>
    </source>
</evidence>
<dbReference type="AlphaFoldDB" id="A0AAW0TA36"/>